<dbReference type="Pfam" id="PF01814">
    <property type="entry name" value="Hemerythrin"/>
    <property type="match status" value="1"/>
</dbReference>
<dbReference type="AlphaFoldDB" id="A0A5B2XPT1"/>
<comment type="caution">
    <text evidence="3">The sequence shown here is derived from an EMBL/GenBank/DDBJ whole genome shotgun (WGS) entry which is preliminary data.</text>
</comment>
<dbReference type="Gene3D" id="1.20.120.520">
    <property type="entry name" value="nmb1532 protein domain like"/>
    <property type="match status" value="1"/>
</dbReference>
<accession>A0A5B2XPT1</accession>
<gene>
    <name evidence="3" type="ORF">F0L68_04885</name>
</gene>
<name>A0A5B2XPT1_9PSEU</name>
<keyword evidence="1" id="KW-0175">Coiled coil</keyword>
<feature type="coiled-coil region" evidence="1">
    <location>
        <begin position="99"/>
        <end position="126"/>
    </location>
</feature>
<dbReference type="EMBL" id="VUOB01000006">
    <property type="protein sequence ID" value="KAA2265403.1"/>
    <property type="molecule type" value="Genomic_DNA"/>
</dbReference>
<keyword evidence="4" id="KW-1185">Reference proteome</keyword>
<evidence type="ECO:0000313" key="4">
    <source>
        <dbReference type="Proteomes" id="UP000323454"/>
    </source>
</evidence>
<evidence type="ECO:0000259" key="2">
    <source>
        <dbReference type="Pfam" id="PF01814"/>
    </source>
</evidence>
<sequence length="249" mass="27794">MVGRCAEPCPASLDHASVHGRSTMHIERPSELDLAKFLLAHQGFRRQAARLRDLLASPEELTGERLAALTRHWTKYLCVLEHHHTTEDEKIWPLLRAAAPEAAAALDELEAEHAELDRLIDASAAALVRLADDPYHRPAAAALFGEFADLVDRHLDHEEKHAVPLLLTALTRDEWLAIETANAASLRAHDLVPFVLPWSLEDAPPAVVDAFLSSSPPELRTVYEKVWLPAYQRQARLLWQGMFDTAARA</sequence>
<dbReference type="InterPro" id="IPR012312">
    <property type="entry name" value="Hemerythrin-like"/>
</dbReference>
<feature type="domain" description="Hemerythrin-like" evidence="2">
    <location>
        <begin position="38"/>
        <end position="166"/>
    </location>
</feature>
<reference evidence="3 4" key="2">
    <citation type="submission" date="2019-09" db="EMBL/GenBank/DDBJ databases">
        <authorList>
            <person name="Jin C."/>
        </authorList>
    </citation>
    <scope>NUCLEOTIDE SEQUENCE [LARGE SCALE GENOMIC DNA]</scope>
    <source>
        <strain evidence="3 4">AN110305</strain>
    </source>
</reference>
<organism evidence="3 4">
    <name type="scientific">Solihabitans fulvus</name>
    <dbReference type="NCBI Taxonomy" id="1892852"/>
    <lineage>
        <taxon>Bacteria</taxon>
        <taxon>Bacillati</taxon>
        <taxon>Actinomycetota</taxon>
        <taxon>Actinomycetes</taxon>
        <taxon>Pseudonocardiales</taxon>
        <taxon>Pseudonocardiaceae</taxon>
        <taxon>Solihabitans</taxon>
    </lineage>
</organism>
<dbReference type="OrthoDB" id="8225825at2"/>
<dbReference type="Proteomes" id="UP000323454">
    <property type="component" value="Unassembled WGS sequence"/>
</dbReference>
<reference evidence="3 4" key="1">
    <citation type="submission" date="2019-09" db="EMBL/GenBank/DDBJ databases">
        <title>Goodfellowia gen. nov., a new genus of the Pseudonocardineae related to Actinoalloteichus, containing Goodfellowia coeruleoviolacea gen. nov., comb. nov. gen. nov., comb. nov.</title>
        <authorList>
            <person name="Labeda D."/>
        </authorList>
    </citation>
    <scope>NUCLEOTIDE SEQUENCE [LARGE SCALE GENOMIC DNA]</scope>
    <source>
        <strain evidence="3 4">AN110305</strain>
    </source>
</reference>
<evidence type="ECO:0000313" key="3">
    <source>
        <dbReference type="EMBL" id="KAA2265403.1"/>
    </source>
</evidence>
<dbReference type="CDD" id="cd12108">
    <property type="entry name" value="Hr-like"/>
    <property type="match status" value="1"/>
</dbReference>
<protein>
    <submittedName>
        <fullName evidence="3">Hemerythrin domain-containing protein</fullName>
    </submittedName>
</protein>
<proteinExistence type="predicted"/>
<evidence type="ECO:0000256" key="1">
    <source>
        <dbReference type="SAM" id="Coils"/>
    </source>
</evidence>